<sequence>MARRRNEAKILISSSENVEENITTRSKKLELSAEKILEPHFEDPSKTLSGLSLEKYLDFNDLLYQFSDKKNIPKYLHIFQFIATQIKNGVGKLTEENKQGVRINAKLDGLQQNFKSMSTEITKISKNTVPRFSIQASTKPSTFAEAARSIPNNNEPSQTDQTKTIIIKPTSKSSQITKIINIKTNKSSVVIKSADENNENIENLVKKINNDSKFNNKTFQAYIPKKRDPTIVLKGVFIDNNITELVSQIIDNNVELQNIENVTEKIKFLFKMNTRNPRLMDLVLRVDPEIFKIITSQMKNHIYIDFQMCRIEYKAFVKQCQRCYLFDHRTSECESLRLRICRDCSEEKTTNHSCLNNYNKPVQSITPMSKGLWIRQTSVTKILNIDIWFETKLYQLVYYSIVCHTTCVCLYQFQVSGLTNSSIQLTRQSGATLLSKSHVDDLWIINPLFNYYHRTIVQQRIPYGLDTS</sequence>
<dbReference type="EMBL" id="WVUK01000064">
    <property type="protein sequence ID" value="KAF7489737.1"/>
    <property type="molecule type" value="Genomic_DNA"/>
</dbReference>
<evidence type="ECO:0000313" key="3">
    <source>
        <dbReference type="Proteomes" id="UP000070412"/>
    </source>
</evidence>
<evidence type="ECO:0000313" key="1">
    <source>
        <dbReference type="EMBL" id="KAF7489737.1"/>
    </source>
</evidence>
<keyword evidence="3" id="KW-1185">Reference proteome</keyword>
<dbReference type="EnsemblMetazoa" id="SSS_180s_mrna">
    <property type="protein sequence ID" value="KAF7489737.1"/>
    <property type="gene ID" value="SSS_180"/>
</dbReference>
<name>A0A834R3Q7_SARSC</name>
<reference evidence="2" key="3">
    <citation type="submission" date="2022-06" db="UniProtKB">
        <authorList>
            <consortium name="EnsemblMetazoa"/>
        </authorList>
    </citation>
    <scope>IDENTIFICATION</scope>
</reference>
<evidence type="ECO:0000313" key="2">
    <source>
        <dbReference type="EnsemblMetazoa" id="KAF7489737.1"/>
    </source>
</evidence>
<proteinExistence type="predicted"/>
<accession>A0A834R3Q7</accession>
<organism evidence="1">
    <name type="scientific">Sarcoptes scabiei</name>
    <name type="common">Itch mite</name>
    <name type="synonym">Acarus scabiei</name>
    <dbReference type="NCBI Taxonomy" id="52283"/>
    <lineage>
        <taxon>Eukaryota</taxon>
        <taxon>Metazoa</taxon>
        <taxon>Ecdysozoa</taxon>
        <taxon>Arthropoda</taxon>
        <taxon>Chelicerata</taxon>
        <taxon>Arachnida</taxon>
        <taxon>Acari</taxon>
        <taxon>Acariformes</taxon>
        <taxon>Sarcoptiformes</taxon>
        <taxon>Astigmata</taxon>
        <taxon>Psoroptidia</taxon>
        <taxon>Sarcoptoidea</taxon>
        <taxon>Sarcoptidae</taxon>
        <taxon>Sarcoptinae</taxon>
        <taxon>Sarcoptes</taxon>
    </lineage>
</organism>
<dbReference type="AlphaFoldDB" id="A0A834R3Q7"/>
<reference evidence="1" key="2">
    <citation type="submission" date="2020-01" db="EMBL/GenBank/DDBJ databases">
        <authorList>
            <person name="Korhonen P.K.K."/>
            <person name="Guangxu M.G."/>
            <person name="Wang T.W."/>
            <person name="Stroehlein A.J.S."/>
            <person name="Young N.D."/>
            <person name="Ang C.-S.A."/>
            <person name="Fernando D.W.F."/>
            <person name="Lu H.L."/>
            <person name="Taylor S.T."/>
            <person name="Ehtesham M.E.M."/>
            <person name="Najaraj S.H.N."/>
            <person name="Harsha G.H.G."/>
            <person name="Madugundu A.M."/>
            <person name="Renuse S.R."/>
            <person name="Holt D.H."/>
            <person name="Pandey A.P."/>
            <person name="Papenfuss A.P."/>
            <person name="Gasser R.B.G."/>
            <person name="Fischer K.F."/>
        </authorList>
    </citation>
    <scope>NUCLEOTIDE SEQUENCE</scope>
    <source>
        <strain evidence="1">SSS_KF_BRIS2020</strain>
    </source>
</reference>
<dbReference type="Proteomes" id="UP000070412">
    <property type="component" value="Unassembled WGS sequence"/>
</dbReference>
<reference evidence="3" key="1">
    <citation type="journal article" date="2020" name="PLoS Negl. Trop. Dis.">
        <title>High-quality nuclear genome for Sarcoptes scabiei-A critical resource for a neglected parasite.</title>
        <authorList>
            <person name="Korhonen P.K."/>
            <person name="Gasser R.B."/>
            <person name="Ma G."/>
            <person name="Wang T."/>
            <person name="Stroehlein A.J."/>
            <person name="Young N.D."/>
            <person name="Ang C.S."/>
            <person name="Fernando D.D."/>
            <person name="Lu H.C."/>
            <person name="Taylor S."/>
            <person name="Reynolds S.L."/>
            <person name="Mofiz E."/>
            <person name="Najaraj S.H."/>
            <person name="Gowda H."/>
            <person name="Madugundu A."/>
            <person name="Renuse S."/>
            <person name="Holt D."/>
            <person name="Pandey A."/>
            <person name="Papenfuss A.T."/>
            <person name="Fischer K."/>
        </authorList>
    </citation>
    <scope>NUCLEOTIDE SEQUENCE [LARGE SCALE GENOMIC DNA]</scope>
</reference>
<protein>
    <submittedName>
        <fullName evidence="1 2">Uncharacterized protein</fullName>
    </submittedName>
</protein>
<dbReference type="OrthoDB" id="10022108at2759"/>
<gene>
    <name evidence="1" type="ORF">SSS_180</name>
</gene>